<dbReference type="HOGENOM" id="CLU_1038467_0_0_1"/>
<dbReference type="OrthoDB" id="3044731at2759"/>
<evidence type="ECO:0000313" key="2">
    <source>
        <dbReference type="EMBL" id="KDR79943.1"/>
    </source>
</evidence>
<dbReference type="Proteomes" id="UP000027222">
    <property type="component" value="Unassembled WGS sequence"/>
</dbReference>
<name>A0A067TLZ7_GALM3</name>
<organism evidence="2 3">
    <name type="scientific">Galerina marginata (strain CBS 339.88)</name>
    <dbReference type="NCBI Taxonomy" id="685588"/>
    <lineage>
        <taxon>Eukaryota</taxon>
        <taxon>Fungi</taxon>
        <taxon>Dikarya</taxon>
        <taxon>Basidiomycota</taxon>
        <taxon>Agaricomycotina</taxon>
        <taxon>Agaricomycetes</taxon>
        <taxon>Agaricomycetidae</taxon>
        <taxon>Agaricales</taxon>
        <taxon>Agaricineae</taxon>
        <taxon>Strophariaceae</taxon>
        <taxon>Galerina</taxon>
    </lineage>
</organism>
<reference evidence="3" key="1">
    <citation type="journal article" date="2014" name="Proc. Natl. Acad. Sci. U.S.A.">
        <title>Extensive sampling of basidiomycete genomes demonstrates inadequacy of the white-rot/brown-rot paradigm for wood decay fungi.</title>
        <authorList>
            <person name="Riley R."/>
            <person name="Salamov A.A."/>
            <person name="Brown D.W."/>
            <person name="Nagy L.G."/>
            <person name="Floudas D."/>
            <person name="Held B.W."/>
            <person name="Levasseur A."/>
            <person name="Lombard V."/>
            <person name="Morin E."/>
            <person name="Otillar R."/>
            <person name="Lindquist E.A."/>
            <person name="Sun H."/>
            <person name="LaButti K.M."/>
            <person name="Schmutz J."/>
            <person name="Jabbour D."/>
            <person name="Luo H."/>
            <person name="Baker S.E."/>
            <person name="Pisabarro A.G."/>
            <person name="Walton J.D."/>
            <person name="Blanchette R.A."/>
            <person name="Henrissat B."/>
            <person name="Martin F."/>
            <person name="Cullen D."/>
            <person name="Hibbett D.S."/>
            <person name="Grigoriev I.V."/>
        </authorList>
    </citation>
    <scope>NUCLEOTIDE SEQUENCE [LARGE SCALE GENOMIC DNA]</scope>
    <source>
        <strain evidence="3">CBS 339.88</strain>
    </source>
</reference>
<feature type="signal peptide" evidence="1">
    <location>
        <begin position="1"/>
        <end position="19"/>
    </location>
</feature>
<keyword evidence="3" id="KW-1185">Reference proteome</keyword>
<dbReference type="EMBL" id="KL142372">
    <property type="protein sequence ID" value="KDR79943.1"/>
    <property type="molecule type" value="Genomic_DNA"/>
</dbReference>
<evidence type="ECO:0000256" key="1">
    <source>
        <dbReference type="SAM" id="SignalP"/>
    </source>
</evidence>
<evidence type="ECO:0000313" key="3">
    <source>
        <dbReference type="Proteomes" id="UP000027222"/>
    </source>
</evidence>
<accession>A0A067TLZ7</accession>
<dbReference type="AlphaFoldDB" id="A0A067TLZ7"/>
<keyword evidence="1" id="KW-0732">Signal</keyword>
<gene>
    <name evidence="2" type="ORF">GALMADRAFT_242093</name>
</gene>
<protein>
    <submittedName>
        <fullName evidence="2">Uncharacterized protein</fullName>
    </submittedName>
</protein>
<feature type="chain" id="PRO_5001649156" evidence="1">
    <location>
        <begin position="20"/>
        <end position="268"/>
    </location>
</feature>
<proteinExistence type="predicted"/>
<sequence length="268" mass="30277">MVQISSALVAFLLVAPSLAVPLSREQDFQAREVAISARDVVYLEDLAARDPSFGSFFKKIKNFFSPSHIDKAANTAKEASKLASMLKREDNVEEFTARDLEALEELAARDPHFRFGSVFKKIKHLANFKNLKAVAGVAALAIREEDEMQLTARDMEELEELAARNPSFGSFFRKIKHFANFNNIKKVANVASMVVREDDVSEFTARDLEELEELAARDPSFGSFFRKVKHFANFNNIKKVANVASMVVREDDGLFERDYSDLELDQLD</sequence>